<proteinExistence type="predicted"/>
<keyword evidence="1" id="KW-0812">Transmembrane</keyword>
<dbReference type="EMBL" id="AMCI01005196">
    <property type="protein sequence ID" value="EJW96599.1"/>
    <property type="molecule type" value="Genomic_DNA"/>
</dbReference>
<keyword evidence="1" id="KW-0472">Membrane</keyword>
<name>J9GB19_9ZZZZ</name>
<comment type="caution">
    <text evidence="2">The sequence shown here is derived from an EMBL/GenBank/DDBJ whole genome shotgun (WGS) entry which is preliminary data.</text>
</comment>
<feature type="transmembrane region" description="Helical" evidence="1">
    <location>
        <begin position="28"/>
        <end position="46"/>
    </location>
</feature>
<sequence length="74" mass="7855">MKIIKGISVRTVERATARGVIKDARPKMTRIFIMLLPTILPIVISALPFKAAAILTAASGALVPIATIVKPMTS</sequence>
<protein>
    <submittedName>
        <fullName evidence="2">Uncharacterized protein</fullName>
    </submittedName>
</protein>
<organism evidence="2">
    <name type="scientific">gut metagenome</name>
    <dbReference type="NCBI Taxonomy" id="749906"/>
    <lineage>
        <taxon>unclassified sequences</taxon>
        <taxon>metagenomes</taxon>
        <taxon>organismal metagenomes</taxon>
    </lineage>
</organism>
<evidence type="ECO:0000313" key="2">
    <source>
        <dbReference type="EMBL" id="EJW96599.1"/>
    </source>
</evidence>
<keyword evidence="1" id="KW-1133">Transmembrane helix</keyword>
<accession>J9GB19</accession>
<reference evidence="2" key="1">
    <citation type="journal article" date="2012" name="PLoS ONE">
        <title>Gene sets for utilization of primary and secondary nutrition supplies in the distal gut of endangered iberian lynx.</title>
        <authorList>
            <person name="Alcaide M."/>
            <person name="Messina E."/>
            <person name="Richter M."/>
            <person name="Bargiela R."/>
            <person name="Peplies J."/>
            <person name="Huws S.A."/>
            <person name="Newbold C.J."/>
            <person name="Golyshin P.N."/>
            <person name="Simon M.A."/>
            <person name="Lopez G."/>
            <person name="Yakimov M.M."/>
            <person name="Ferrer M."/>
        </authorList>
    </citation>
    <scope>NUCLEOTIDE SEQUENCE</scope>
</reference>
<dbReference type="AlphaFoldDB" id="J9GB19"/>
<gene>
    <name evidence="2" type="ORF">EVA_15296</name>
</gene>
<evidence type="ECO:0000256" key="1">
    <source>
        <dbReference type="SAM" id="Phobius"/>
    </source>
</evidence>